<feature type="compositionally biased region" description="Basic and acidic residues" evidence="6">
    <location>
        <begin position="350"/>
        <end position="361"/>
    </location>
</feature>
<proteinExistence type="predicted"/>
<dbReference type="SMART" id="SM01019">
    <property type="entry name" value="B3"/>
    <property type="match status" value="1"/>
</dbReference>
<gene>
    <name evidence="8" type="ORF">RIF29_27657</name>
</gene>
<dbReference type="EMBL" id="JAYWIO010000005">
    <property type="protein sequence ID" value="KAK7261348.1"/>
    <property type="molecule type" value="Genomic_DNA"/>
</dbReference>
<name>A0AAN9EWP9_CROPI</name>
<feature type="compositionally biased region" description="Basic residues" evidence="6">
    <location>
        <begin position="309"/>
        <end position="319"/>
    </location>
</feature>
<feature type="compositionally biased region" description="Basic and acidic residues" evidence="6">
    <location>
        <begin position="326"/>
        <end position="337"/>
    </location>
</feature>
<dbReference type="SUPFAM" id="SSF101936">
    <property type="entry name" value="DNA-binding pseudobarrel domain"/>
    <property type="match status" value="1"/>
</dbReference>
<feature type="region of interest" description="Disordered" evidence="6">
    <location>
        <begin position="238"/>
        <end position="394"/>
    </location>
</feature>
<comment type="subcellular location">
    <subcellularLocation>
        <location evidence="1">Nucleus</location>
    </subcellularLocation>
</comment>
<evidence type="ECO:0000313" key="9">
    <source>
        <dbReference type="Proteomes" id="UP001372338"/>
    </source>
</evidence>
<dbReference type="InterPro" id="IPR015300">
    <property type="entry name" value="DNA-bd_pseudobarrel_sf"/>
</dbReference>
<evidence type="ECO:0000256" key="4">
    <source>
        <dbReference type="ARBA" id="ARBA00023163"/>
    </source>
</evidence>
<dbReference type="InterPro" id="IPR003340">
    <property type="entry name" value="B3_DNA-bd"/>
</dbReference>
<reference evidence="8 9" key="1">
    <citation type="submission" date="2024-01" db="EMBL/GenBank/DDBJ databases">
        <title>The genomes of 5 underutilized Papilionoideae crops provide insights into root nodulation and disease resistanc.</title>
        <authorList>
            <person name="Yuan L."/>
        </authorList>
    </citation>
    <scope>NUCLEOTIDE SEQUENCE [LARGE SCALE GENOMIC DNA]</scope>
    <source>
        <strain evidence="8">ZHUSHIDOU_FW_LH</strain>
        <tissue evidence="8">Leaf</tissue>
    </source>
</reference>
<dbReference type="CDD" id="cd10017">
    <property type="entry name" value="B3_DNA"/>
    <property type="match status" value="1"/>
</dbReference>
<evidence type="ECO:0000256" key="3">
    <source>
        <dbReference type="ARBA" id="ARBA00023125"/>
    </source>
</evidence>
<comment type="caution">
    <text evidence="8">The sequence shown here is derived from an EMBL/GenBank/DDBJ whole genome shotgun (WGS) entry which is preliminary data.</text>
</comment>
<dbReference type="Pfam" id="PF02362">
    <property type="entry name" value="B3"/>
    <property type="match status" value="1"/>
</dbReference>
<dbReference type="GO" id="GO:0005634">
    <property type="term" value="C:nucleus"/>
    <property type="evidence" value="ECO:0007669"/>
    <property type="project" value="UniProtKB-SubCell"/>
</dbReference>
<dbReference type="PANTHER" id="PTHR31391:SF3">
    <property type="entry name" value="B3 DOMAIN-CONTAINING PROTEIN OS05G0481400"/>
    <property type="match status" value="1"/>
</dbReference>
<keyword evidence="5" id="KW-0539">Nucleus</keyword>
<dbReference type="AlphaFoldDB" id="A0AAN9EWP9"/>
<feature type="compositionally biased region" description="Basic residues" evidence="6">
    <location>
        <begin position="378"/>
        <end position="394"/>
    </location>
</feature>
<dbReference type="InterPro" id="IPR044837">
    <property type="entry name" value="REM16-like"/>
</dbReference>
<dbReference type="PANTHER" id="PTHR31391">
    <property type="entry name" value="B3 DOMAIN-CONTAINING PROTEIN OS11G0197600-RELATED"/>
    <property type="match status" value="1"/>
</dbReference>
<dbReference type="PROSITE" id="PS50863">
    <property type="entry name" value="B3"/>
    <property type="match status" value="1"/>
</dbReference>
<evidence type="ECO:0000259" key="7">
    <source>
        <dbReference type="PROSITE" id="PS50863"/>
    </source>
</evidence>
<sequence>MAKGCTKNTYEEARKQRLEENKKRFEDLGISKISKNLTEISTPVKKTQPRLSKLKSMANDLVEPRRSSRVRNPVPLYQEESGVDIPALRKRSRSNSSSCYSYIARPLHEIKKATDKQRTRAWEAAEKLQTNLQSKNPSFIKSMVRSHVYSCFWLGLPSKFCEQHLPDTLHDMILEDEHGSDYDAVYIGKRSGLSGGWRAFALDHKLDDGDALVFELIERARFKIYIVKAFPDSIEQDEKEVSEEEGNMRVTKALKAGTNDESKSKKTKKSNQATAHEANKSASSEEYTQESSIDNEAKPQEVSPTKKSVSQKRMQKKSKMAATTGESKEKAQVERLKANNLVKPRATTGESKENAQVERPKANNLVKPRAVNSGMRVSQKHKKKEAAKLFRRRA</sequence>
<keyword evidence="2" id="KW-0805">Transcription regulation</keyword>
<organism evidence="8 9">
    <name type="scientific">Crotalaria pallida</name>
    <name type="common">Smooth rattlebox</name>
    <name type="synonym">Crotalaria striata</name>
    <dbReference type="NCBI Taxonomy" id="3830"/>
    <lineage>
        <taxon>Eukaryota</taxon>
        <taxon>Viridiplantae</taxon>
        <taxon>Streptophyta</taxon>
        <taxon>Embryophyta</taxon>
        <taxon>Tracheophyta</taxon>
        <taxon>Spermatophyta</taxon>
        <taxon>Magnoliopsida</taxon>
        <taxon>eudicotyledons</taxon>
        <taxon>Gunneridae</taxon>
        <taxon>Pentapetalae</taxon>
        <taxon>rosids</taxon>
        <taxon>fabids</taxon>
        <taxon>Fabales</taxon>
        <taxon>Fabaceae</taxon>
        <taxon>Papilionoideae</taxon>
        <taxon>50 kb inversion clade</taxon>
        <taxon>genistoids sensu lato</taxon>
        <taxon>core genistoids</taxon>
        <taxon>Crotalarieae</taxon>
        <taxon>Crotalaria</taxon>
    </lineage>
</organism>
<evidence type="ECO:0000256" key="1">
    <source>
        <dbReference type="ARBA" id="ARBA00004123"/>
    </source>
</evidence>
<keyword evidence="3" id="KW-0238">DNA-binding</keyword>
<keyword evidence="4" id="KW-0804">Transcription</keyword>
<feature type="compositionally biased region" description="Polar residues" evidence="6">
    <location>
        <begin position="270"/>
        <end position="294"/>
    </location>
</feature>
<dbReference type="Proteomes" id="UP001372338">
    <property type="component" value="Unassembled WGS sequence"/>
</dbReference>
<evidence type="ECO:0000313" key="8">
    <source>
        <dbReference type="EMBL" id="KAK7261348.1"/>
    </source>
</evidence>
<protein>
    <recommendedName>
        <fullName evidence="7">TF-B3 domain-containing protein</fullName>
    </recommendedName>
</protein>
<feature type="domain" description="TF-B3" evidence="7">
    <location>
        <begin position="139"/>
        <end position="230"/>
    </location>
</feature>
<keyword evidence="9" id="KW-1185">Reference proteome</keyword>
<evidence type="ECO:0000256" key="5">
    <source>
        <dbReference type="ARBA" id="ARBA00023242"/>
    </source>
</evidence>
<dbReference type="GO" id="GO:0003677">
    <property type="term" value="F:DNA binding"/>
    <property type="evidence" value="ECO:0007669"/>
    <property type="project" value="UniProtKB-KW"/>
</dbReference>
<accession>A0AAN9EWP9</accession>
<evidence type="ECO:0000256" key="2">
    <source>
        <dbReference type="ARBA" id="ARBA00023015"/>
    </source>
</evidence>
<evidence type="ECO:0000256" key="6">
    <source>
        <dbReference type="SAM" id="MobiDB-lite"/>
    </source>
</evidence>
<dbReference type="Gene3D" id="2.40.330.10">
    <property type="entry name" value="DNA-binding pseudobarrel domain"/>
    <property type="match status" value="1"/>
</dbReference>